<evidence type="ECO:0000313" key="2">
    <source>
        <dbReference type="Proteomes" id="UP000000557"/>
    </source>
</evidence>
<dbReference type="InParanoid" id="Q7NIB4"/>
<dbReference type="EnsemblBacteria" id="BAC90210">
    <property type="protein sequence ID" value="BAC90210"/>
    <property type="gene ID" value="BAC90210"/>
</dbReference>
<keyword evidence="2" id="KW-1185">Reference proteome</keyword>
<proteinExistence type="predicted"/>
<dbReference type="AlphaFoldDB" id="Q7NIB4"/>
<dbReference type="InterPro" id="IPR038765">
    <property type="entry name" value="Papain-like_cys_pep_sf"/>
</dbReference>
<dbReference type="eggNOG" id="ENOG5032Y4U">
    <property type="taxonomic scope" value="Bacteria"/>
</dbReference>
<dbReference type="Proteomes" id="UP000000557">
    <property type="component" value="Chromosome"/>
</dbReference>
<accession>Q7NIB4</accession>
<protein>
    <submittedName>
        <fullName evidence="1">Gll2269 protein</fullName>
    </submittedName>
</protein>
<dbReference type="HOGENOM" id="CLU_1203706_0_0_3"/>
<dbReference type="EMBL" id="BA000045">
    <property type="protein sequence ID" value="BAC90210.1"/>
    <property type="molecule type" value="Genomic_DNA"/>
</dbReference>
<dbReference type="Gene3D" id="3.90.1720.10">
    <property type="entry name" value="endopeptidase domain like (from Nostoc punctiforme)"/>
    <property type="match status" value="1"/>
</dbReference>
<dbReference type="STRING" id="251221.gene:10759764"/>
<dbReference type="OrthoDB" id="1550427at2"/>
<dbReference type="PATRIC" id="fig|251221.4.peg.2304"/>
<sequence length="218" mass="24620">MPPQLFLDPRDRTTAGVYHFGGPIPLRVRRFGLYANIGNWLPGDLVLVSPLQPDFTQSLIIAGHTDGGYQQKDARWHHAAIYVGDGDICEAMPVGVRHTSMDIYIDGRHFIRVRRDLDLEMDQRWRIALRALTKLKTPYSIASIFDLFWLSRVGFNSVSNAVRPKRGAYICSQLYADAYSPITGKVLQNPRSGEITPAFLSSTDQLQDVPVHWLQLEA</sequence>
<dbReference type="SUPFAM" id="SSF54001">
    <property type="entry name" value="Cysteine proteinases"/>
    <property type="match status" value="1"/>
</dbReference>
<dbReference type="RefSeq" id="WP_011142266.1">
    <property type="nucleotide sequence ID" value="NC_005125.1"/>
</dbReference>
<dbReference type="KEGG" id="gvi:gll2269"/>
<gene>
    <name evidence="1" type="ordered locus">gll2269</name>
</gene>
<evidence type="ECO:0000313" key="1">
    <source>
        <dbReference type="EMBL" id="BAC90210.1"/>
    </source>
</evidence>
<reference evidence="1 2" key="2">
    <citation type="journal article" date="2003" name="DNA Res.">
        <title>Complete genome structure of Gloeobacter violaceus PCC 7421, a cyanobacterium that lacks thylakoids (supplement).</title>
        <authorList>
            <person name="Nakamura Y."/>
            <person name="Kaneko T."/>
            <person name="Sato S."/>
            <person name="Mimuro M."/>
            <person name="Miyashita H."/>
            <person name="Tsuchiya T."/>
            <person name="Sasamoto S."/>
            <person name="Watanabe A."/>
            <person name="Kawashima K."/>
            <person name="Kishida Y."/>
            <person name="Kiyokawa C."/>
            <person name="Kohara M."/>
            <person name="Matsumoto M."/>
            <person name="Matsuno A."/>
            <person name="Nakazaki N."/>
            <person name="Shimpo S."/>
            <person name="Takeuchi C."/>
            <person name="Yamada M."/>
            <person name="Tabata S."/>
        </authorList>
    </citation>
    <scope>NUCLEOTIDE SEQUENCE [LARGE SCALE GENOMIC DNA]</scope>
    <source>
        <strain evidence="2">ATCC 29082 / PCC 7421</strain>
    </source>
</reference>
<organism evidence="1 2">
    <name type="scientific">Gloeobacter violaceus (strain ATCC 29082 / PCC 7421)</name>
    <dbReference type="NCBI Taxonomy" id="251221"/>
    <lineage>
        <taxon>Bacteria</taxon>
        <taxon>Bacillati</taxon>
        <taxon>Cyanobacteriota</taxon>
        <taxon>Cyanophyceae</taxon>
        <taxon>Gloeobacterales</taxon>
        <taxon>Gloeobacteraceae</taxon>
        <taxon>Gloeobacter</taxon>
    </lineage>
</organism>
<name>Q7NIB4_GLOVI</name>
<reference evidence="1 2" key="1">
    <citation type="journal article" date="2003" name="DNA Res.">
        <title>Complete genome structure of Gloeobacter violaceus PCC 7421, a cyanobacterium that lacks thylakoids.</title>
        <authorList>
            <person name="Nakamura Y."/>
            <person name="Kaneko T."/>
            <person name="Sato S."/>
            <person name="Mimuro M."/>
            <person name="Miyashita H."/>
            <person name="Tsuchiya T."/>
            <person name="Sasamoto S."/>
            <person name="Watanabe A."/>
            <person name="Kawashima K."/>
            <person name="Kishida Y."/>
            <person name="Kiyokawa C."/>
            <person name="Kohara M."/>
            <person name="Matsumoto M."/>
            <person name="Matsuno A."/>
            <person name="Nakazaki N."/>
            <person name="Shimpo S."/>
            <person name="Takeuchi C."/>
            <person name="Yamada M."/>
            <person name="Tabata S."/>
        </authorList>
    </citation>
    <scope>NUCLEOTIDE SEQUENCE [LARGE SCALE GENOMIC DNA]</scope>
    <source>
        <strain evidence="2">ATCC 29082 / PCC 7421</strain>
    </source>
</reference>